<feature type="signal peptide" evidence="1">
    <location>
        <begin position="1"/>
        <end position="19"/>
    </location>
</feature>
<dbReference type="OrthoDB" id="116832at2"/>
<dbReference type="EMBL" id="LVXG01000056">
    <property type="protein sequence ID" value="OQP42765.1"/>
    <property type="molecule type" value="Genomic_DNA"/>
</dbReference>
<protein>
    <submittedName>
        <fullName evidence="3">Polyisoprenoid-binding protein</fullName>
    </submittedName>
</protein>
<reference evidence="4" key="1">
    <citation type="submission" date="2016-04" db="EMBL/GenBank/DDBJ databases">
        <authorList>
            <person name="Chen L."/>
            <person name="Zhuang W."/>
            <person name="Wang G."/>
        </authorList>
    </citation>
    <scope>NUCLEOTIDE SEQUENCE [LARGE SCALE GENOMIC DNA]</scope>
    <source>
        <strain evidence="4">17621</strain>
    </source>
</reference>
<dbReference type="InterPro" id="IPR007372">
    <property type="entry name" value="Lipid/polyisoprenoid-bd_YceI"/>
</dbReference>
<dbReference type="SUPFAM" id="SSF101874">
    <property type="entry name" value="YceI-like"/>
    <property type="match status" value="1"/>
</dbReference>
<accession>A0A1V9EA17</accession>
<comment type="caution">
    <text evidence="3">The sequence shown here is derived from an EMBL/GenBank/DDBJ whole genome shotgun (WGS) entry which is preliminary data.</text>
</comment>
<dbReference type="RefSeq" id="WP_081203179.1">
    <property type="nucleotide sequence ID" value="NZ_FOCZ01000005.1"/>
</dbReference>
<dbReference type="InterPro" id="IPR036761">
    <property type="entry name" value="TTHA0802/YceI-like_sf"/>
</dbReference>
<organism evidence="3 4">
    <name type="scientific">Niastella yeongjuensis</name>
    <dbReference type="NCBI Taxonomy" id="354355"/>
    <lineage>
        <taxon>Bacteria</taxon>
        <taxon>Pseudomonadati</taxon>
        <taxon>Bacteroidota</taxon>
        <taxon>Chitinophagia</taxon>
        <taxon>Chitinophagales</taxon>
        <taxon>Chitinophagaceae</taxon>
        <taxon>Niastella</taxon>
    </lineage>
</organism>
<dbReference type="PANTHER" id="PTHR34406:SF1">
    <property type="entry name" value="PROTEIN YCEI"/>
    <property type="match status" value="1"/>
</dbReference>
<keyword evidence="1" id="KW-0732">Signal</keyword>
<evidence type="ECO:0000313" key="3">
    <source>
        <dbReference type="EMBL" id="OQP42765.1"/>
    </source>
</evidence>
<name>A0A1V9EA17_9BACT</name>
<proteinExistence type="predicted"/>
<sequence>MKHSIMLAVCLLVTALAFSQKKYYTKSGQITFNAGTSVEDIDANNGAAVSVFDAATGQMEFAVLIKGFEFKKALMQEHFNENYMESDKFPKAIFKGKIVDIDKVNFQQNGTYPVTVKGQLDMHGVKKDVETTGTLKVNGDAVASNAGFTVLLADYNIAIPSLVKDKVSKSVTIKVNCNYNPLAK</sequence>
<dbReference type="PANTHER" id="PTHR34406">
    <property type="entry name" value="PROTEIN YCEI"/>
    <property type="match status" value="1"/>
</dbReference>
<evidence type="ECO:0000313" key="4">
    <source>
        <dbReference type="Proteomes" id="UP000192610"/>
    </source>
</evidence>
<dbReference type="STRING" id="354355.SAMN05660816_02949"/>
<evidence type="ECO:0000259" key="2">
    <source>
        <dbReference type="Pfam" id="PF04264"/>
    </source>
</evidence>
<evidence type="ECO:0000256" key="1">
    <source>
        <dbReference type="SAM" id="SignalP"/>
    </source>
</evidence>
<dbReference type="AlphaFoldDB" id="A0A1V9EA17"/>
<dbReference type="Pfam" id="PF04264">
    <property type="entry name" value="YceI"/>
    <property type="match status" value="1"/>
</dbReference>
<dbReference type="Gene3D" id="2.40.128.110">
    <property type="entry name" value="Lipid/polyisoprenoid-binding, YceI-like"/>
    <property type="match status" value="1"/>
</dbReference>
<dbReference type="Proteomes" id="UP000192610">
    <property type="component" value="Unassembled WGS sequence"/>
</dbReference>
<feature type="chain" id="PRO_5010742631" evidence="1">
    <location>
        <begin position="20"/>
        <end position="184"/>
    </location>
</feature>
<gene>
    <name evidence="3" type="ORF">A4H97_11410</name>
</gene>
<keyword evidence="4" id="KW-1185">Reference proteome</keyword>
<feature type="domain" description="Lipid/polyisoprenoid-binding YceI-like" evidence="2">
    <location>
        <begin position="51"/>
        <end position="177"/>
    </location>
</feature>